<dbReference type="GO" id="GO:0048511">
    <property type="term" value="P:rhythmic process"/>
    <property type="evidence" value="ECO:0007669"/>
    <property type="project" value="UniProtKB-KW"/>
</dbReference>
<dbReference type="Proteomes" id="UP000472274">
    <property type="component" value="Unplaced"/>
</dbReference>
<dbReference type="PROSITE" id="PS51633">
    <property type="entry name" value="CXC"/>
    <property type="match status" value="1"/>
</dbReference>
<dbReference type="PANTHER" id="PTHR45747:SF3">
    <property type="entry name" value="HISTONE-LYSINE N-METHYLTRANSFERASE EZH2"/>
    <property type="match status" value="1"/>
</dbReference>
<evidence type="ECO:0000313" key="19">
    <source>
        <dbReference type="Proteomes" id="UP000472274"/>
    </source>
</evidence>
<evidence type="ECO:0000259" key="16">
    <source>
        <dbReference type="PROSITE" id="PS51633"/>
    </source>
</evidence>
<dbReference type="EC" id="2.1.1.356" evidence="2"/>
<gene>
    <name evidence="17" type="primary">LOC112121800</name>
    <name evidence="18" type="synonym">LOC112109992</name>
</gene>
<evidence type="ECO:0000259" key="15">
    <source>
        <dbReference type="PROSITE" id="PS50280"/>
    </source>
</evidence>
<dbReference type="InterPro" id="IPR001214">
    <property type="entry name" value="SET_dom"/>
</dbReference>
<dbReference type="CDD" id="cd19218">
    <property type="entry name" value="SET_EZH2"/>
    <property type="match status" value="1"/>
</dbReference>
<evidence type="ECO:0000256" key="5">
    <source>
        <dbReference type="ARBA" id="ARBA00022679"/>
    </source>
</evidence>
<proteinExistence type="predicted"/>
<dbReference type="GO" id="GO:0140951">
    <property type="term" value="F:histone H3K27 trimethyltransferase activity"/>
    <property type="evidence" value="ECO:0007669"/>
    <property type="project" value="UniProtKB-EC"/>
</dbReference>
<dbReference type="Gene3D" id="2.170.270.10">
    <property type="entry name" value="SET domain"/>
    <property type="match status" value="1"/>
</dbReference>
<reference evidence="17" key="1">
    <citation type="submission" date="2025-05" db="UniProtKB">
        <authorList>
            <consortium name="Ensembl"/>
        </authorList>
    </citation>
    <scope>IDENTIFICATION</scope>
</reference>
<dbReference type="InterPro" id="IPR021654">
    <property type="entry name" value="EZH1/EZH2"/>
</dbReference>
<keyword evidence="6" id="KW-0949">S-adenosyl-L-methionine</keyword>
<dbReference type="GO" id="GO:0031507">
    <property type="term" value="P:heterochromatin formation"/>
    <property type="evidence" value="ECO:0007669"/>
    <property type="project" value="TreeGrafter"/>
</dbReference>
<dbReference type="Pfam" id="PF21358">
    <property type="entry name" value="Ezh2_MCSS"/>
    <property type="match status" value="1"/>
</dbReference>
<dbReference type="Pfam" id="PF11616">
    <property type="entry name" value="EZH2_WD-Binding"/>
    <property type="match status" value="1"/>
</dbReference>
<dbReference type="GO" id="GO:0003682">
    <property type="term" value="F:chromatin binding"/>
    <property type="evidence" value="ECO:0007669"/>
    <property type="project" value="TreeGrafter"/>
</dbReference>
<keyword evidence="7" id="KW-0156">Chromatin regulator</keyword>
<evidence type="ECO:0000313" key="18">
    <source>
        <dbReference type="Ensembl" id="ENSTMTP00000011271.1"/>
    </source>
</evidence>
<feature type="domain" description="SET" evidence="15">
    <location>
        <begin position="532"/>
        <end position="647"/>
    </location>
</feature>
<dbReference type="InterPro" id="IPR026489">
    <property type="entry name" value="CXC_dom"/>
</dbReference>
<evidence type="ECO:0000256" key="12">
    <source>
        <dbReference type="ARBA" id="ARBA00024111"/>
    </source>
</evidence>
<keyword evidence="3" id="KW-0678">Repressor</keyword>
<dbReference type="SMART" id="SM01114">
    <property type="entry name" value="CXC"/>
    <property type="match status" value="1"/>
</dbReference>
<dbReference type="Ensembl" id="ENSTMTT00000011643.1">
    <property type="protein sequence ID" value="ENSTMTP00000011271.1"/>
    <property type="gene ID" value="ENSTMTG00000007379.1"/>
</dbReference>
<dbReference type="Pfam" id="PF18264">
    <property type="entry name" value="preSET_CXC"/>
    <property type="match status" value="1"/>
</dbReference>
<feature type="region of interest" description="Disordered" evidence="14">
    <location>
        <begin position="142"/>
        <end position="184"/>
    </location>
</feature>
<sequence length="666" mass="76397">MGQTGKKSEKGPICWRKRVKSEYMRLRQLKRFRRADEVKSMFNSNRQKILERTEILNQEWKQRRIQPVHIMTSVSSLRGTREVEDETVLHNIPYMGDEVLDQDGTFIEELIKNYDGKVHGDRECGFINDEIFVELVNALGQYSDDEDDDDGDDNPDEQDEKQKDREGNRMDKESHPPRKFPSDKIFEAISSMFPDKGTAEELKEKYKELTEQQLPGALPPECTPNIDGPNAKSVQREQSLHSFHTLFCRRCFKYDCFLHPFHATPNTYKRKNTETAIDNKPCGQHCYQHLEGAKEFAAALTAERIKTPPKRPGGRRRGRLPNNTSRPSTPTINVLESKDTDSDREAGAETGGENNDKEEEEKKDETSSSSEANSRCQTPIKMKPNIEPPENVEWSGAEASMFRVLIGTYYDNFCAIARLIGTKTCRQVYEFRVKESSIIAPVPAEDVDTPPRKKKRKHRLWAAHCRKIQLKKGQNRFPGCRCKAQCNTKQCPCYLAVRECDPDLCLTCGAADHWDSKNVSCKNCSIQRGSKKHLLLAPSDVAGWGIFIKDPVQKNEFISEYCGEIISQDEADRRGKVYDKYMCSFLFNLNNDFVVDATRKGNKIRFANHSVNPNCYAKVMMVNGDHRIGIFAKRAIQTGEELFFDYRYSQADALKYVGIEREMEIP</sequence>
<feature type="domain" description="CXC" evidence="16">
    <location>
        <begin position="425"/>
        <end position="525"/>
    </location>
</feature>
<dbReference type="InterPro" id="IPR041355">
    <property type="entry name" value="Pre-SET_CXC"/>
</dbReference>
<keyword evidence="8" id="KW-0805">Transcription regulation</keyword>
<evidence type="ECO:0000256" key="13">
    <source>
        <dbReference type="ARBA" id="ARBA00048568"/>
    </source>
</evidence>
<dbReference type="SMART" id="SM00317">
    <property type="entry name" value="SET"/>
    <property type="match status" value="1"/>
</dbReference>
<evidence type="ECO:0000256" key="3">
    <source>
        <dbReference type="ARBA" id="ARBA00022491"/>
    </source>
</evidence>
<keyword evidence="10" id="KW-0804">Transcription</keyword>
<comment type="subcellular location">
    <subcellularLocation>
        <location evidence="1">Nucleus</location>
    </subcellularLocation>
</comment>
<dbReference type="Ensembl" id="ENSTMTT00000008180.1">
    <property type="protein sequence ID" value="ENSTMTP00000007924.1"/>
    <property type="gene ID" value="ENSTMTG00000004950.1"/>
</dbReference>
<evidence type="ECO:0000256" key="2">
    <source>
        <dbReference type="ARBA" id="ARBA00012186"/>
    </source>
</evidence>
<dbReference type="GO" id="GO:0035098">
    <property type="term" value="C:ESC/E(Z) complex"/>
    <property type="evidence" value="ECO:0007669"/>
    <property type="project" value="TreeGrafter"/>
</dbReference>
<dbReference type="PROSITE" id="PS50280">
    <property type="entry name" value="SET"/>
    <property type="match status" value="1"/>
</dbReference>
<name>A0A674IK11_9SAUR</name>
<dbReference type="GO" id="GO:0032259">
    <property type="term" value="P:methylation"/>
    <property type="evidence" value="ECO:0007669"/>
    <property type="project" value="UniProtKB-KW"/>
</dbReference>
<dbReference type="Gene3D" id="1.20.58.1880">
    <property type="match status" value="1"/>
</dbReference>
<evidence type="ECO:0000256" key="4">
    <source>
        <dbReference type="ARBA" id="ARBA00022603"/>
    </source>
</evidence>
<dbReference type="SMART" id="SM00717">
    <property type="entry name" value="SANT"/>
    <property type="match status" value="2"/>
</dbReference>
<evidence type="ECO:0000256" key="9">
    <source>
        <dbReference type="ARBA" id="ARBA00023108"/>
    </source>
</evidence>
<dbReference type="GeneTree" id="ENSGT00940000155013"/>
<keyword evidence="5" id="KW-0808">Transferase</keyword>
<dbReference type="InterPro" id="IPR044439">
    <property type="entry name" value="EZH2_SET"/>
</dbReference>
<evidence type="ECO:0000256" key="7">
    <source>
        <dbReference type="ARBA" id="ARBA00022853"/>
    </source>
</evidence>
<comment type="catalytic activity">
    <reaction evidence="13">
        <text>L-lysyl(27)-[histone H3] + 3 S-adenosyl-L-methionine = N(6),N(6),N(6)-trimethyl-L-lysyl(27)-[histone H3] + 3 S-adenosyl-L-homocysteine + 3 H(+)</text>
        <dbReference type="Rhea" id="RHEA:60292"/>
        <dbReference type="Rhea" id="RHEA-COMP:15535"/>
        <dbReference type="Rhea" id="RHEA-COMP:15548"/>
        <dbReference type="ChEBI" id="CHEBI:15378"/>
        <dbReference type="ChEBI" id="CHEBI:29969"/>
        <dbReference type="ChEBI" id="CHEBI:57856"/>
        <dbReference type="ChEBI" id="CHEBI:59789"/>
        <dbReference type="ChEBI" id="CHEBI:61961"/>
        <dbReference type="EC" id="2.1.1.356"/>
    </reaction>
</comment>
<dbReference type="InterPro" id="IPR041343">
    <property type="entry name" value="PRC2_HTH_1"/>
</dbReference>
<feature type="region of interest" description="Disordered" evidence="14">
    <location>
        <begin position="303"/>
        <end position="388"/>
    </location>
</feature>
<feature type="compositionally biased region" description="Basic and acidic residues" evidence="14">
    <location>
        <begin position="160"/>
        <end position="184"/>
    </location>
</feature>
<dbReference type="InterPro" id="IPR001005">
    <property type="entry name" value="SANT/Myb"/>
</dbReference>
<keyword evidence="9" id="KW-0090">Biological rhythms</keyword>
<feature type="compositionally biased region" description="Polar residues" evidence="14">
    <location>
        <begin position="321"/>
        <end position="334"/>
    </location>
</feature>
<keyword evidence="11" id="KW-0539">Nucleus</keyword>
<dbReference type="FunFam" id="2.170.270.10:FF:000001">
    <property type="entry name" value="Putative histone-lysine N-methyltransferase EZH2"/>
    <property type="match status" value="1"/>
</dbReference>
<dbReference type="SUPFAM" id="SSF82199">
    <property type="entry name" value="SET domain"/>
    <property type="match status" value="1"/>
</dbReference>
<evidence type="ECO:0000256" key="14">
    <source>
        <dbReference type="SAM" id="MobiDB-lite"/>
    </source>
</evidence>
<feature type="compositionally biased region" description="Acidic residues" evidence="14">
    <location>
        <begin position="143"/>
        <end position="159"/>
    </location>
</feature>
<feature type="compositionally biased region" description="Basic and acidic residues" evidence="14">
    <location>
        <begin position="336"/>
        <end position="347"/>
    </location>
</feature>
<protein>
    <recommendedName>
        <fullName evidence="12">Histone-lysine N-methyltransferase EZH2</fullName>
        <ecNumber evidence="2">2.1.1.356</ecNumber>
    </recommendedName>
</protein>
<evidence type="ECO:0000256" key="8">
    <source>
        <dbReference type="ARBA" id="ARBA00023015"/>
    </source>
</evidence>
<dbReference type="AlphaFoldDB" id="A0A674IK11"/>
<accession>A0A674IK11</accession>
<dbReference type="Pfam" id="PF00856">
    <property type="entry name" value="SET"/>
    <property type="match status" value="1"/>
</dbReference>
<dbReference type="PANTHER" id="PTHR45747">
    <property type="entry name" value="HISTONE-LYSINE N-METHYLTRANSFERASE E(Z)"/>
    <property type="match status" value="1"/>
</dbReference>
<evidence type="ECO:0000256" key="6">
    <source>
        <dbReference type="ARBA" id="ARBA00022691"/>
    </source>
</evidence>
<dbReference type="InterPro" id="IPR033467">
    <property type="entry name" value="Tesmin/TSO1-like_CXC"/>
</dbReference>
<organism evidence="17 19">
    <name type="scientific">Terrapene triunguis</name>
    <name type="common">Three-toed box turtle</name>
    <dbReference type="NCBI Taxonomy" id="2587831"/>
    <lineage>
        <taxon>Eukaryota</taxon>
        <taxon>Metazoa</taxon>
        <taxon>Chordata</taxon>
        <taxon>Craniata</taxon>
        <taxon>Vertebrata</taxon>
        <taxon>Euteleostomi</taxon>
        <taxon>Archelosauria</taxon>
        <taxon>Testudinata</taxon>
        <taxon>Testudines</taxon>
        <taxon>Cryptodira</taxon>
        <taxon>Durocryptodira</taxon>
        <taxon>Testudinoidea</taxon>
        <taxon>Emydidae</taxon>
        <taxon>Terrapene</taxon>
    </lineage>
</organism>
<evidence type="ECO:0000256" key="11">
    <source>
        <dbReference type="ARBA" id="ARBA00023242"/>
    </source>
</evidence>
<keyword evidence="19" id="KW-1185">Reference proteome</keyword>
<keyword evidence="4" id="KW-0489">Methyltransferase</keyword>
<dbReference type="InterPro" id="IPR045318">
    <property type="entry name" value="EZH1/2-like"/>
</dbReference>
<feature type="compositionally biased region" description="Basic residues" evidence="14">
    <location>
        <begin position="307"/>
        <end position="319"/>
    </location>
</feature>
<dbReference type="InterPro" id="IPR048358">
    <property type="entry name" value="EZH1/2_MCSS"/>
</dbReference>
<evidence type="ECO:0000256" key="10">
    <source>
        <dbReference type="ARBA" id="ARBA00023163"/>
    </source>
</evidence>
<dbReference type="Pfam" id="PF18118">
    <property type="entry name" value="PRC2_HTH_1"/>
    <property type="match status" value="1"/>
</dbReference>
<dbReference type="InterPro" id="IPR046341">
    <property type="entry name" value="SET_dom_sf"/>
</dbReference>
<evidence type="ECO:0000256" key="1">
    <source>
        <dbReference type="ARBA" id="ARBA00004123"/>
    </source>
</evidence>
<evidence type="ECO:0000313" key="17">
    <source>
        <dbReference type="Ensembl" id="ENSTMTP00000007924.1"/>
    </source>
</evidence>